<evidence type="ECO:0000256" key="2">
    <source>
        <dbReference type="ARBA" id="ARBA00008520"/>
    </source>
</evidence>
<dbReference type="RefSeq" id="WP_121522680.1">
    <property type="nucleotide sequence ID" value="NZ_RCHR01000003.1"/>
</dbReference>
<evidence type="ECO:0000256" key="1">
    <source>
        <dbReference type="ARBA" id="ARBA00004196"/>
    </source>
</evidence>
<accession>A0A498D8Y6</accession>
<dbReference type="PANTHER" id="PTHR43649:SF31">
    <property type="entry name" value="SN-GLYCEROL-3-PHOSPHATE-BINDING PERIPLASMIC PROTEIN UGPB"/>
    <property type="match status" value="1"/>
</dbReference>
<name>A0A498D8Y6_9BACI</name>
<dbReference type="Gene3D" id="3.40.190.10">
    <property type="entry name" value="Periplasmic binding protein-like II"/>
    <property type="match status" value="2"/>
</dbReference>
<evidence type="ECO:0000313" key="8">
    <source>
        <dbReference type="Proteomes" id="UP000270219"/>
    </source>
</evidence>
<keyword evidence="8" id="KW-1185">Reference proteome</keyword>
<dbReference type="Proteomes" id="UP000270219">
    <property type="component" value="Unassembled WGS sequence"/>
</dbReference>
<dbReference type="InterPro" id="IPR050490">
    <property type="entry name" value="Bact_solute-bd_prot1"/>
</dbReference>
<dbReference type="AlphaFoldDB" id="A0A498D8Y6"/>
<proteinExistence type="inferred from homology"/>
<comment type="similarity">
    <text evidence="2">Belongs to the bacterial solute-binding protein 1 family.</text>
</comment>
<dbReference type="PROSITE" id="PS51257">
    <property type="entry name" value="PROKAR_LIPOPROTEIN"/>
    <property type="match status" value="1"/>
</dbReference>
<evidence type="ECO:0000256" key="5">
    <source>
        <dbReference type="SAM" id="MobiDB-lite"/>
    </source>
</evidence>
<dbReference type="CDD" id="cd14748">
    <property type="entry name" value="PBP2_UgpB"/>
    <property type="match status" value="1"/>
</dbReference>
<comment type="caution">
    <text evidence="7">The sequence shown here is derived from an EMBL/GenBank/DDBJ whole genome shotgun (WGS) entry which is preliminary data.</text>
</comment>
<keyword evidence="4 6" id="KW-0732">Signal</keyword>
<evidence type="ECO:0000256" key="3">
    <source>
        <dbReference type="ARBA" id="ARBA00022448"/>
    </source>
</evidence>
<feature type="compositionally biased region" description="Acidic residues" evidence="5">
    <location>
        <begin position="24"/>
        <end position="50"/>
    </location>
</feature>
<dbReference type="SUPFAM" id="SSF53850">
    <property type="entry name" value="Periplasmic binding protein-like II"/>
    <property type="match status" value="1"/>
</dbReference>
<evidence type="ECO:0000256" key="6">
    <source>
        <dbReference type="SAM" id="SignalP"/>
    </source>
</evidence>
<sequence>MRKLLSILMLGLVLFIAACGTEGEAEETAGDNTEEAETTSSDSAEEANEESGEKQTVTFWHSMGGAGQEAIDEIVAGYNESQDKVQVNAEYQGTYDESLTKFNAVAGSDSAPTMIQTFEIGTMSMINSGQIVPIQEFVDADNYDMSGLEENITNYYSLDGTFYSMPFNSSTPVMYYNKDAFEAAGLDPEAPPETFEEVEEVSRAIVESNPEMKGFALQAYGWLWEQLLANQGALLLNNDNGRTDTPTEIGWTEEEGKSIFNWVKNMVDDGTFANYGTNGDNMVAGFLAEDVSMFLQSSASSRDVIDNAPFEVGIAFLPHPEDKERQGVVIGGASLWMIDGKPEAEQQAAWDFMKYLQTPEVQAQWHVGTGYFAINPAAYEEQIVVDAHTEMPQLKVTVEQLQATESSYATQGALMDMLPQGRKVMETALETVYNGGEVDAAYNTAVEQFNAAIEQANAARGE</sequence>
<dbReference type="GO" id="GO:0030313">
    <property type="term" value="C:cell envelope"/>
    <property type="evidence" value="ECO:0007669"/>
    <property type="project" value="UniProtKB-SubCell"/>
</dbReference>
<protein>
    <submittedName>
        <fullName evidence="7">ABC transporter substrate-binding protein</fullName>
    </submittedName>
</protein>
<keyword evidence="3" id="KW-0813">Transport</keyword>
<dbReference type="OrthoDB" id="9795467at2"/>
<feature type="signal peptide" evidence="6">
    <location>
        <begin position="1"/>
        <end position="25"/>
    </location>
</feature>
<reference evidence="7 8" key="1">
    <citation type="submission" date="2018-10" db="EMBL/GenBank/DDBJ databases">
        <title>Oceanobacillus sp. YLB-02 draft genome.</title>
        <authorList>
            <person name="Yu L."/>
        </authorList>
    </citation>
    <scope>NUCLEOTIDE SEQUENCE [LARGE SCALE GENOMIC DNA]</scope>
    <source>
        <strain evidence="7 8">YLB-02</strain>
    </source>
</reference>
<organism evidence="7 8">
    <name type="scientific">Oceanobacillus piezotolerans</name>
    <dbReference type="NCBI Taxonomy" id="2448030"/>
    <lineage>
        <taxon>Bacteria</taxon>
        <taxon>Bacillati</taxon>
        <taxon>Bacillota</taxon>
        <taxon>Bacilli</taxon>
        <taxon>Bacillales</taxon>
        <taxon>Bacillaceae</taxon>
        <taxon>Oceanobacillus</taxon>
    </lineage>
</organism>
<evidence type="ECO:0000313" key="7">
    <source>
        <dbReference type="EMBL" id="RLL45091.1"/>
    </source>
</evidence>
<feature type="region of interest" description="Disordered" evidence="5">
    <location>
        <begin position="24"/>
        <end position="54"/>
    </location>
</feature>
<dbReference type="Pfam" id="PF13416">
    <property type="entry name" value="SBP_bac_8"/>
    <property type="match status" value="1"/>
</dbReference>
<gene>
    <name evidence="7" type="ORF">D8M04_09485</name>
</gene>
<comment type="subcellular location">
    <subcellularLocation>
        <location evidence="1">Cell envelope</location>
    </subcellularLocation>
</comment>
<dbReference type="PANTHER" id="PTHR43649">
    <property type="entry name" value="ARABINOSE-BINDING PROTEIN-RELATED"/>
    <property type="match status" value="1"/>
</dbReference>
<dbReference type="EMBL" id="RCHR01000003">
    <property type="protein sequence ID" value="RLL45091.1"/>
    <property type="molecule type" value="Genomic_DNA"/>
</dbReference>
<dbReference type="InterPro" id="IPR006059">
    <property type="entry name" value="SBP"/>
</dbReference>
<feature type="chain" id="PRO_5019800589" evidence="6">
    <location>
        <begin position="26"/>
        <end position="462"/>
    </location>
</feature>
<evidence type="ECO:0000256" key="4">
    <source>
        <dbReference type="ARBA" id="ARBA00022729"/>
    </source>
</evidence>